<dbReference type="PANTHER" id="PTHR46706:SF12">
    <property type="entry name" value="PROTEIN QUA-1-RELATED"/>
    <property type="match status" value="1"/>
</dbReference>
<dbReference type="AlphaFoldDB" id="A0AAV5SAL5"/>
<dbReference type="Gene3D" id="2.170.16.10">
    <property type="entry name" value="Hedgehog/Intein (Hint) domain"/>
    <property type="match status" value="1"/>
</dbReference>
<dbReference type="SUPFAM" id="SSF51294">
    <property type="entry name" value="Hedgehog/intein (Hint) domain"/>
    <property type="match status" value="1"/>
</dbReference>
<dbReference type="InterPro" id="IPR001767">
    <property type="entry name" value="Hedgehog_Hint"/>
</dbReference>
<accession>A0AAV5SAL5</accession>
<dbReference type="PANTHER" id="PTHR46706">
    <property type="entry name" value="PROTEIN QUA-1-RELATED"/>
    <property type="match status" value="1"/>
</dbReference>
<dbReference type="InterPro" id="IPR036844">
    <property type="entry name" value="Hint_dom_sf"/>
</dbReference>
<keyword evidence="4" id="KW-1185">Reference proteome</keyword>
<name>A0AAV5SAL5_9BILA</name>
<keyword evidence="1" id="KW-0217">Developmental protein</keyword>
<evidence type="ECO:0000313" key="3">
    <source>
        <dbReference type="EMBL" id="GMS79133.1"/>
    </source>
</evidence>
<protein>
    <recommendedName>
        <fullName evidence="2">Hint domain-containing protein</fullName>
    </recommendedName>
</protein>
<dbReference type="SMART" id="SM00305">
    <property type="entry name" value="HintC"/>
    <property type="match status" value="1"/>
</dbReference>
<reference evidence="3" key="1">
    <citation type="submission" date="2023-10" db="EMBL/GenBank/DDBJ databases">
        <title>Genome assembly of Pristionchus species.</title>
        <authorList>
            <person name="Yoshida K."/>
            <person name="Sommer R.J."/>
        </authorList>
    </citation>
    <scope>NUCLEOTIDE SEQUENCE</scope>
    <source>
        <strain evidence="3">RS0144</strain>
    </source>
</reference>
<dbReference type="GO" id="GO:0016540">
    <property type="term" value="P:protein autoprocessing"/>
    <property type="evidence" value="ECO:0007669"/>
    <property type="project" value="InterPro"/>
</dbReference>
<feature type="non-terminal residue" evidence="3">
    <location>
        <position position="1"/>
    </location>
</feature>
<dbReference type="InterPro" id="IPR003586">
    <property type="entry name" value="Hint_dom_C"/>
</dbReference>
<evidence type="ECO:0000313" key="4">
    <source>
        <dbReference type="Proteomes" id="UP001432027"/>
    </source>
</evidence>
<gene>
    <name evidence="3" type="ORF">PENTCL1PPCAC_1308</name>
</gene>
<feature type="domain" description="Hint" evidence="2">
    <location>
        <begin position="33"/>
        <end position="77"/>
    </location>
</feature>
<organism evidence="3 4">
    <name type="scientific">Pristionchus entomophagus</name>
    <dbReference type="NCBI Taxonomy" id="358040"/>
    <lineage>
        <taxon>Eukaryota</taxon>
        <taxon>Metazoa</taxon>
        <taxon>Ecdysozoa</taxon>
        <taxon>Nematoda</taxon>
        <taxon>Chromadorea</taxon>
        <taxon>Rhabditida</taxon>
        <taxon>Rhabditina</taxon>
        <taxon>Diplogasteromorpha</taxon>
        <taxon>Diplogasteroidea</taxon>
        <taxon>Neodiplogasteridae</taxon>
        <taxon>Pristionchus</taxon>
    </lineage>
</organism>
<sequence>IHVTDCLPNSELRTVKAKEVTTEHCLMTIHAPAQKLRMERIASVTKTFERGIYSPLTSSGDIIVNDVVCSCHSNIAVRTLQQS</sequence>
<dbReference type="EMBL" id="BTSX01000001">
    <property type="protein sequence ID" value="GMS79133.1"/>
    <property type="molecule type" value="Genomic_DNA"/>
</dbReference>
<evidence type="ECO:0000256" key="1">
    <source>
        <dbReference type="ARBA" id="ARBA00022473"/>
    </source>
</evidence>
<comment type="caution">
    <text evidence="3">The sequence shown here is derived from an EMBL/GenBank/DDBJ whole genome shotgun (WGS) entry which is preliminary data.</text>
</comment>
<dbReference type="Proteomes" id="UP001432027">
    <property type="component" value="Unassembled WGS sequence"/>
</dbReference>
<dbReference type="Pfam" id="PF01079">
    <property type="entry name" value="Hint"/>
    <property type="match status" value="1"/>
</dbReference>
<proteinExistence type="predicted"/>
<evidence type="ECO:0000259" key="2">
    <source>
        <dbReference type="SMART" id="SM00305"/>
    </source>
</evidence>
<feature type="non-terminal residue" evidence="3">
    <location>
        <position position="83"/>
    </location>
</feature>
<dbReference type="InterPro" id="IPR052140">
    <property type="entry name" value="Dev_Signal_Hedgehog-like"/>
</dbReference>